<dbReference type="PANTHER" id="PTHR48104">
    <property type="entry name" value="METACASPASE-4"/>
    <property type="match status" value="1"/>
</dbReference>
<dbReference type="InterPro" id="IPR011600">
    <property type="entry name" value="Pept_C14_caspase"/>
</dbReference>
<dbReference type="AlphaFoldDB" id="A0ABC8XSL1"/>
<feature type="domain" description="Peptidase C14 caspase" evidence="2">
    <location>
        <begin position="109"/>
        <end position="381"/>
    </location>
</feature>
<organism evidence="3 5">
    <name type="scientific">Urochloa decumbens</name>
    <dbReference type="NCBI Taxonomy" id="240449"/>
    <lineage>
        <taxon>Eukaryota</taxon>
        <taxon>Viridiplantae</taxon>
        <taxon>Streptophyta</taxon>
        <taxon>Embryophyta</taxon>
        <taxon>Tracheophyta</taxon>
        <taxon>Spermatophyta</taxon>
        <taxon>Magnoliopsida</taxon>
        <taxon>Liliopsida</taxon>
        <taxon>Poales</taxon>
        <taxon>Poaceae</taxon>
        <taxon>PACMAD clade</taxon>
        <taxon>Panicoideae</taxon>
        <taxon>Panicodae</taxon>
        <taxon>Paniceae</taxon>
        <taxon>Melinidinae</taxon>
        <taxon>Urochloa</taxon>
    </lineage>
</organism>
<protein>
    <recommendedName>
        <fullName evidence="2">Peptidase C14 caspase domain-containing protein</fullName>
    </recommendedName>
</protein>
<reference evidence="3 5" key="2">
    <citation type="submission" date="2024-10" db="EMBL/GenBank/DDBJ databases">
        <authorList>
            <person name="Ryan C."/>
        </authorList>
    </citation>
    <scope>NUCLEOTIDE SEQUENCE [LARGE SCALE GENOMIC DNA]</scope>
</reference>
<keyword evidence="5" id="KW-1185">Reference proteome</keyword>
<gene>
    <name evidence="3" type="ORF">URODEC1_LOCUS27002</name>
    <name evidence="4" type="ORF">URODEC1_LOCUS32100</name>
</gene>
<dbReference type="Proteomes" id="UP001497457">
    <property type="component" value="Chromosome 16b"/>
</dbReference>
<dbReference type="Pfam" id="PF00656">
    <property type="entry name" value="Peptidase_C14"/>
    <property type="match status" value="1"/>
</dbReference>
<dbReference type="InterPro" id="IPR050452">
    <property type="entry name" value="Metacaspase"/>
</dbReference>
<dbReference type="Gene3D" id="3.40.50.12660">
    <property type="match status" value="1"/>
</dbReference>
<proteinExistence type="inferred from homology"/>
<sequence>MQECKGKLAKKQRAHVASTTARASFRPSSSLPPPPGFAMNCGGRTPATVRCKYCSACLTVTAGERAVQCSQCCGVTRVVRRSVRLPLPLLPALPRPTAPAGSFPCSRSKKRAVLIGITYAGTRRGCGELRGPVNDVKCMRHLLSQRFGFPSDGIIMLTDDQKDPFRLPTKDNIRMAMQWLVQGCSYGDSLVFHFSGLGAQVPDEDCDEADGYDEAICPMDSFQKGPILDDEINEAIVRPLVPGAKLHAVVDACHSATVLDLPFFCRTSRTGSWQWEDHRAPSGACKGTSGGQAVLFSGYSSGKSKFSVTPQAYATVGAMTHSFIKAVECEPCGVTYGRLLTSMKAIMTNGGGSCNLQGPIGAPVSKVANFSGVQEPNLSSSEMFDIYRKPFVL</sequence>
<dbReference type="EMBL" id="OZ075126">
    <property type="protein sequence ID" value="CAL4939727.1"/>
    <property type="molecule type" value="Genomic_DNA"/>
</dbReference>
<evidence type="ECO:0000313" key="3">
    <source>
        <dbReference type="EMBL" id="CAL4931337.1"/>
    </source>
</evidence>
<evidence type="ECO:0000313" key="4">
    <source>
        <dbReference type="EMBL" id="CAL4939727.1"/>
    </source>
</evidence>
<reference evidence="5" key="1">
    <citation type="submission" date="2024-06" db="EMBL/GenBank/DDBJ databases">
        <authorList>
            <person name="Ryan C."/>
        </authorList>
    </citation>
    <scope>NUCLEOTIDE SEQUENCE [LARGE SCALE GENOMIC DNA]</scope>
</reference>
<dbReference type="PANTHER" id="PTHR48104:SF41">
    <property type="entry name" value="LOL3"/>
    <property type="match status" value="1"/>
</dbReference>
<dbReference type="EMBL" id="OZ075125">
    <property type="protein sequence ID" value="CAL4931337.1"/>
    <property type="molecule type" value="Genomic_DNA"/>
</dbReference>
<evidence type="ECO:0000313" key="5">
    <source>
        <dbReference type="Proteomes" id="UP001497457"/>
    </source>
</evidence>
<evidence type="ECO:0000259" key="2">
    <source>
        <dbReference type="Pfam" id="PF00656"/>
    </source>
</evidence>
<name>A0ABC8XSL1_9POAL</name>
<comment type="similarity">
    <text evidence="1">Belongs to the peptidase C14B family.</text>
</comment>
<dbReference type="Proteomes" id="UP001497457">
    <property type="component" value="Chromosome 15b"/>
</dbReference>
<dbReference type="FunFam" id="3.40.50.12660:FF:000004">
    <property type="entry name" value="Putative metacaspase family protein"/>
    <property type="match status" value="1"/>
</dbReference>
<accession>A0ABC8XSL1</accession>
<evidence type="ECO:0000256" key="1">
    <source>
        <dbReference type="ARBA" id="ARBA00009005"/>
    </source>
</evidence>